<comment type="similarity">
    <text evidence="2">Belongs to the CLUAP1 family.</text>
</comment>
<dbReference type="Proteomes" id="UP000507470">
    <property type="component" value="Unassembled WGS sequence"/>
</dbReference>
<feature type="compositionally biased region" description="Basic and acidic residues" evidence="7">
    <location>
        <begin position="322"/>
        <end position="335"/>
    </location>
</feature>
<dbReference type="GO" id="GO:0005815">
    <property type="term" value="C:microtubule organizing center"/>
    <property type="evidence" value="ECO:0007669"/>
    <property type="project" value="TreeGrafter"/>
</dbReference>
<dbReference type="InterPro" id="IPR019366">
    <property type="entry name" value="Clusterin-associated_protein-1"/>
</dbReference>
<keyword evidence="9" id="KW-1185">Reference proteome</keyword>
<evidence type="ECO:0000256" key="5">
    <source>
        <dbReference type="ARBA" id="ARBA00023069"/>
    </source>
</evidence>
<dbReference type="GO" id="GO:0060271">
    <property type="term" value="P:cilium assembly"/>
    <property type="evidence" value="ECO:0007669"/>
    <property type="project" value="TreeGrafter"/>
</dbReference>
<feature type="compositionally biased region" description="Basic and acidic residues" evidence="7">
    <location>
        <begin position="361"/>
        <end position="370"/>
    </location>
</feature>
<accession>A0A6J8B696</accession>
<feature type="region of interest" description="Disordered" evidence="7">
    <location>
        <begin position="714"/>
        <end position="768"/>
    </location>
</feature>
<reference evidence="8 9" key="1">
    <citation type="submission" date="2020-06" db="EMBL/GenBank/DDBJ databases">
        <authorList>
            <person name="Li R."/>
            <person name="Bekaert M."/>
        </authorList>
    </citation>
    <scope>NUCLEOTIDE SEQUENCE [LARGE SCALE GENOMIC DNA]</scope>
    <source>
        <strain evidence="9">wild</strain>
    </source>
</reference>
<feature type="region of interest" description="Disordered" evidence="7">
    <location>
        <begin position="322"/>
        <end position="385"/>
    </location>
</feature>
<keyword evidence="3" id="KW-0970">Cilium biogenesis/degradation</keyword>
<keyword evidence="5" id="KW-0969">Cilium</keyword>
<dbReference type="Pfam" id="PF10234">
    <property type="entry name" value="Cluap1"/>
    <property type="match status" value="1"/>
</dbReference>
<evidence type="ECO:0000256" key="7">
    <source>
        <dbReference type="SAM" id="MobiDB-lite"/>
    </source>
</evidence>
<dbReference type="EMBL" id="CACVKT020002618">
    <property type="protein sequence ID" value="CAC5378991.1"/>
    <property type="molecule type" value="Genomic_DNA"/>
</dbReference>
<dbReference type="GO" id="GO:0005929">
    <property type="term" value="C:cilium"/>
    <property type="evidence" value="ECO:0007669"/>
    <property type="project" value="UniProtKB-SubCell"/>
</dbReference>
<dbReference type="AlphaFoldDB" id="A0A6J8B696"/>
<proteinExistence type="inferred from homology"/>
<evidence type="ECO:0000256" key="4">
    <source>
        <dbReference type="ARBA" id="ARBA00023054"/>
    </source>
</evidence>
<protein>
    <submittedName>
        <fullName evidence="8">CLUAP1</fullName>
    </submittedName>
</protein>
<evidence type="ECO:0000313" key="9">
    <source>
        <dbReference type="Proteomes" id="UP000507470"/>
    </source>
</evidence>
<keyword evidence="4" id="KW-0175">Coiled coil</keyword>
<keyword evidence="6" id="KW-0966">Cell projection</keyword>
<name>A0A6J8B696_MYTCO</name>
<evidence type="ECO:0000313" key="8">
    <source>
        <dbReference type="EMBL" id="CAC5378991.1"/>
    </source>
</evidence>
<dbReference type="PANTHER" id="PTHR21547:SF0">
    <property type="entry name" value="CLUSTERIN-ASSOCIATED PROTEIN 1"/>
    <property type="match status" value="1"/>
</dbReference>
<dbReference type="OrthoDB" id="438545at2759"/>
<dbReference type="GO" id="GO:0030992">
    <property type="term" value="C:intraciliary transport particle B"/>
    <property type="evidence" value="ECO:0007669"/>
    <property type="project" value="TreeGrafter"/>
</dbReference>
<evidence type="ECO:0000256" key="3">
    <source>
        <dbReference type="ARBA" id="ARBA00022794"/>
    </source>
</evidence>
<evidence type="ECO:0000256" key="1">
    <source>
        <dbReference type="ARBA" id="ARBA00004138"/>
    </source>
</evidence>
<evidence type="ECO:0000256" key="6">
    <source>
        <dbReference type="ARBA" id="ARBA00023273"/>
    </source>
</evidence>
<evidence type="ECO:0000256" key="2">
    <source>
        <dbReference type="ARBA" id="ARBA00008340"/>
    </source>
</evidence>
<dbReference type="PANTHER" id="PTHR21547">
    <property type="entry name" value="CLUSTERIN ASSOCIATED PROTEIN 1"/>
    <property type="match status" value="1"/>
</dbReference>
<sequence>MRMSKFFGFPRNREQNLKSSKMSYRDLRNFTEMMRALGYPRLISMENFRNPNFPLVAEVLKWLVKRYDPSADVIGDTDTEQDRVIFIKTIAEFMATKAHIKLNTKKLYQSDGYAVKELLKVTSVLYNAMKTNTANQADSNDDSDVSALSFDITSRIGDLKEARRLASEITSKGSTLYDLLGREVDLREQRSIVIAKSLEINEVERGMSDSIKAVENEVKKTMMMLDNVASDEANLEAKIEKKRNELERNNKRLQTLQSVRPAYMDEYEKLEEDLQKLYETYVLKFRNLSHLEAQLEDFYRSEQDKFEETEEKLKQMAERLKNEEKIRDNIPHEEEVAGMNDDSEESDDDDLDDDEDDDDEQRQMRQRPDGFDIPEDPAAAGERKQRVMGNMMGNISEERVMGNMMWNISEEVSIMIKQRLMGNMMGNTSEEVSILIKQRVMESYGYMMGNPSEEVSIMIKQRLMGNMMGNISEEVSIMIKQRVVGNMMGNISEEVSIMIKQRVMGNMMGNISEEVSIMIKQRVMGNMMWNISEEVSIMIKQRVMGNMMGNIYEEVSIMIKQRVMGNMMGNISEEVSSMIKQRVMGNISDEVSIIIKQRVMGNMMGNISEEVSIMIKQRVMGNMMGNISEEVSIMIKQRVMGNMMGNISEEVSIMIKQRVMGNISEEVSIIIKQRVMGNMMGNISEETIIVIKQRVMGNIIRNISEDISNMINHFIPNSDSDSDDDDDDDDSEIDLDADDQEDSGDDVVAPPNPRKRQPPQLEDSDNDF</sequence>
<feature type="compositionally biased region" description="Acidic residues" evidence="7">
    <location>
        <begin position="341"/>
        <end position="360"/>
    </location>
</feature>
<organism evidence="8 9">
    <name type="scientific">Mytilus coruscus</name>
    <name type="common">Sea mussel</name>
    <dbReference type="NCBI Taxonomy" id="42192"/>
    <lineage>
        <taxon>Eukaryota</taxon>
        <taxon>Metazoa</taxon>
        <taxon>Spiralia</taxon>
        <taxon>Lophotrochozoa</taxon>
        <taxon>Mollusca</taxon>
        <taxon>Bivalvia</taxon>
        <taxon>Autobranchia</taxon>
        <taxon>Pteriomorphia</taxon>
        <taxon>Mytilida</taxon>
        <taxon>Mytiloidea</taxon>
        <taxon>Mytilidae</taxon>
        <taxon>Mytilinae</taxon>
        <taxon>Mytilus</taxon>
    </lineage>
</organism>
<gene>
    <name evidence="8" type="ORF">MCOR_15106</name>
</gene>
<feature type="compositionally biased region" description="Acidic residues" evidence="7">
    <location>
        <begin position="720"/>
        <end position="745"/>
    </location>
</feature>
<comment type="subcellular location">
    <subcellularLocation>
        <location evidence="1">Cell projection</location>
        <location evidence="1">Cilium</location>
    </subcellularLocation>
</comment>